<evidence type="ECO:0000256" key="7">
    <source>
        <dbReference type="ARBA" id="ARBA00022679"/>
    </source>
</evidence>
<dbReference type="InterPro" id="IPR029044">
    <property type="entry name" value="Nucleotide-diphossugar_trans"/>
</dbReference>
<gene>
    <name evidence="20 22" type="primary">glmU</name>
    <name evidence="22" type="ORF">DN745_15790</name>
</gene>
<dbReference type="SUPFAM" id="SSF51161">
    <property type="entry name" value="Trimeric LpxA-like enzymes"/>
    <property type="match status" value="1"/>
</dbReference>
<comment type="cofactor">
    <cofactor evidence="20">
        <name>Mg(2+)</name>
        <dbReference type="ChEBI" id="CHEBI:18420"/>
    </cofactor>
    <text evidence="20">Binds 1 Mg(2+) ion per subunit.</text>
</comment>
<dbReference type="InterPro" id="IPR038009">
    <property type="entry name" value="GlmU_C_LbH"/>
</dbReference>
<dbReference type="KEGG" id="bsed:DN745_15790"/>
<feature type="binding site" evidence="20">
    <location>
        <position position="251"/>
    </location>
    <ligand>
        <name>UDP-N-acetyl-alpha-D-glucosamine</name>
        <dbReference type="ChEBI" id="CHEBI:57705"/>
    </ligand>
</feature>
<evidence type="ECO:0000256" key="11">
    <source>
        <dbReference type="ARBA" id="ARBA00022842"/>
    </source>
</evidence>
<feature type="binding site" evidence="20">
    <location>
        <position position="191"/>
    </location>
    <ligand>
        <name>UDP-N-acetyl-alpha-D-glucosamine</name>
        <dbReference type="ChEBI" id="CHEBI:57705"/>
    </ligand>
</feature>
<dbReference type="GO" id="GO:0009245">
    <property type="term" value="P:lipid A biosynthetic process"/>
    <property type="evidence" value="ECO:0007669"/>
    <property type="project" value="UniProtKB-UniRule"/>
</dbReference>
<feature type="region of interest" description="Linker" evidence="20">
    <location>
        <begin position="254"/>
        <end position="274"/>
    </location>
</feature>
<dbReference type="InterPro" id="IPR005835">
    <property type="entry name" value="NTP_transferase_dom"/>
</dbReference>
<feature type="binding site" evidence="20">
    <location>
        <position position="357"/>
    </location>
    <ligand>
        <name>UDP-N-acetyl-alpha-D-glucosamine</name>
        <dbReference type="ChEBI" id="CHEBI:57705"/>
    </ligand>
</feature>
<dbReference type="GO" id="GO:0019134">
    <property type="term" value="F:glucosamine-1-phosphate N-acetyltransferase activity"/>
    <property type="evidence" value="ECO:0007669"/>
    <property type="project" value="UniProtKB-UniRule"/>
</dbReference>
<dbReference type="EMBL" id="CP030032">
    <property type="protein sequence ID" value="AWV90697.1"/>
    <property type="molecule type" value="Genomic_DNA"/>
</dbReference>
<feature type="binding site" evidence="20">
    <location>
        <position position="401"/>
    </location>
    <ligand>
        <name>UDP-N-acetyl-alpha-D-glucosamine</name>
        <dbReference type="ChEBI" id="CHEBI:57705"/>
    </ligand>
</feature>
<comment type="subcellular location">
    <subcellularLocation>
        <location evidence="1 20">Cytoplasm</location>
    </subcellularLocation>
</comment>
<dbReference type="PROSITE" id="PS00101">
    <property type="entry name" value="HEXAPEP_TRANSFERASES"/>
    <property type="match status" value="1"/>
</dbReference>
<dbReference type="GO" id="GO:0000287">
    <property type="term" value="F:magnesium ion binding"/>
    <property type="evidence" value="ECO:0007669"/>
    <property type="project" value="UniProtKB-UniRule"/>
</dbReference>
<dbReference type="Pfam" id="PF00132">
    <property type="entry name" value="Hexapep"/>
    <property type="match status" value="1"/>
</dbReference>
<accession>A0A2Z4FNW0</accession>
<evidence type="ECO:0000256" key="18">
    <source>
        <dbReference type="ARBA" id="ARBA00048493"/>
    </source>
</evidence>
<dbReference type="GO" id="GO:0003977">
    <property type="term" value="F:UDP-N-acetylglucosamine diphosphorylase activity"/>
    <property type="evidence" value="ECO:0007669"/>
    <property type="project" value="UniProtKB-UniRule"/>
</dbReference>
<evidence type="ECO:0000256" key="19">
    <source>
        <dbReference type="ARBA" id="ARBA00049628"/>
    </source>
</evidence>
<dbReference type="GO" id="GO:0006048">
    <property type="term" value="P:UDP-N-acetylglucosamine biosynthetic process"/>
    <property type="evidence" value="ECO:0007669"/>
    <property type="project" value="UniProtKB-UniPathway"/>
</dbReference>
<dbReference type="HAMAP" id="MF_01631">
    <property type="entry name" value="GlmU"/>
    <property type="match status" value="1"/>
</dbReference>
<feature type="binding site" evidence="20">
    <location>
        <position position="390"/>
    </location>
    <ligand>
        <name>UDP-N-acetyl-alpha-D-glucosamine</name>
        <dbReference type="ChEBI" id="CHEBI:57705"/>
    </ligand>
</feature>
<keyword evidence="15 20" id="KW-0012">Acyltransferase</keyword>
<evidence type="ECO:0000256" key="17">
    <source>
        <dbReference type="ARBA" id="ARBA00048247"/>
    </source>
</evidence>
<feature type="active site" description="Proton acceptor" evidence="20">
    <location>
        <position position="387"/>
    </location>
</feature>
<feature type="binding site" evidence="20">
    <location>
        <position position="429"/>
    </location>
    <ligand>
        <name>acetyl-CoA</name>
        <dbReference type="ChEBI" id="CHEBI:57288"/>
    </ligand>
</feature>
<evidence type="ECO:0000256" key="9">
    <source>
        <dbReference type="ARBA" id="ARBA00022723"/>
    </source>
</evidence>
<protein>
    <recommendedName>
        <fullName evidence="20">Bifunctional protein GlmU</fullName>
    </recommendedName>
    <domain>
        <recommendedName>
            <fullName evidence="20">UDP-N-acetylglucosamine pyrophosphorylase</fullName>
            <ecNumber evidence="20">2.7.7.23</ecNumber>
        </recommendedName>
        <alternativeName>
            <fullName evidence="20">N-acetylglucosamine-1-phosphate uridyltransferase</fullName>
        </alternativeName>
    </domain>
    <domain>
        <recommendedName>
            <fullName evidence="20">Glucosamine-1-phosphate N-acetyltransferase</fullName>
            <ecNumber evidence="20">2.3.1.157</ecNumber>
        </recommendedName>
    </domain>
</protein>
<evidence type="ECO:0000313" key="22">
    <source>
        <dbReference type="EMBL" id="AWV90697.1"/>
    </source>
</evidence>
<feature type="binding site" evidence="20">
    <location>
        <position position="464"/>
    </location>
    <ligand>
        <name>acetyl-CoA</name>
        <dbReference type="ChEBI" id="CHEBI:57288"/>
    </ligand>
</feature>
<evidence type="ECO:0000256" key="8">
    <source>
        <dbReference type="ARBA" id="ARBA00022695"/>
    </source>
</evidence>
<feature type="binding site" evidence="20">
    <location>
        <position position="35"/>
    </location>
    <ligand>
        <name>UDP-N-acetyl-alpha-D-glucosamine</name>
        <dbReference type="ChEBI" id="CHEBI:57705"/>
    </ligand>
</feature>
<dbReference type="EC" id="2.7.7.23" evidence="20"/>
<evidence type="ECO:0000256" key="15">
    <source>
        <dbReference type="ARBA" id="ARBA00023315"/>
    </source>
</evidence>
<comment type="function">
    <text evidence="19 20">Catalyzes the last two sequential reactions in the de novo biosynthetic pathway for UDP-N-acetylglucosamine (UDP-GlcNAc). The C-terminal domain catalyzes the transfer of acetyl group from acetyl coenzyme A to glucosamine-1-phosphate (GlcN-1-P) to produce N-acetylglucosamine-1-phosphate (GlcNAc-1-P), which is converted into UDP-GlcNAc by the transfer of uridine 5-monophosphate (from uridine 5-triphosphate), a reaction catalyzed by the N-terminal domain.</text>
</comment>
<keyword evidence="7 20" id="KW-0808">Transferase</keyword>
<dbReference type="Proteomes" id="UP000249799">
    <property type="component" value="Chromosome"/>
</dbReference>
<feature type="binding site" evidence="20">
    <location>
        <position position="176"/>
    </location>
    <ligand>
        <name>UDP-N-acetyl-alpha-D-glucosamine</name>
        <dbReference type="ChEBI" id="CHEBI:57705"/>
    </ligand>
</feature>
<dbReference type="NCBIfam" id="TIGR01173">
    <property type="entry name" value="glmU"/>
    <property type="match status" value="1"/>
</dbReference>
<sequence length="483" mass="51785">MQHTDSKSSDSQGTDFQAIVMAAGKGTRLRSKLPKVLHEVLGKAMIAYAIDASLDAGAKRVVVVLGHGRDAVQAYLRDYYPADILADRVRFTFQEQQLGTAHAVYAASEYFEDAPEFSVIVSGDVPNMDAESLAIFVRETAASGHPLGLMTAKLDDPSTYGRVLRAADGQVSGIVEYKDATDAQRQVNEINAGFYAVKTNFLAEHLTKICTGPADNAQGEYYLTDLIAIAAEHGGVYGSIVSEVGVIQGVNTRANLATASRFAQRRINQKWMTEGVTFIDADNTYIEASVQLGTDVLLYPGVHLRGRTRVGDGAIIENGSVICDTELGADVHIKPYCHLEDSRVDDASAIGPFAHLRPGADLGKGCKVGNFVEIKKSRLDDGVKAGHLSYLGDAHIGEETNVGAGTITCNYDGKNKNRTEIGAGSFIGSNTALVAPVTLGKKAYIGAGSVITDAVPDESLAIGRGRQKNFDGWVREKEKRERE</sequence>
<dbReference type="EC" id="2.3.1.157" evidence="20"/>
<keyword evidence="14 20" id="KW-0511">Multifunctional enzyme</keyword>
<comment type="pathway">
    <text evidence="3 20">Nucleotide-sugar biosynthesis; UDP-N-acetyl-alpha-D-glucosamine biosynthesis; UDP-N-acetyl-alpha-D-glucosamine from N-acetyl-alpha-D-glucosamine 1-phosphate: step 1/1.</text>
</comment>
<comment type="similarity">
    <text evidence="5 20">In the N-terminal section; belongs to the N-acetylglucosamine-1-phosphate uridyltransferase family.</text>
</comment>
<dbReference type="SUPFAM" id="SSF53448">
    <property type="entry name" value="Nucleotide-diphospho-sugar transferases"/>
    <property type="match status" value="1"/>
</dbReference>
<dbReference type="UniPathway" id="UPA00973"/>
<feature type="binding site" evidence="20">
    <location>
        <begin position="410"/>
        <end position="411"/>
    </location>
    <ligand>
        <name>acetyl-CoA</name>
        <dbReference type="ChEBI" id="CHEBI:57288"/>
    </ligand>
</feature>
<feature type="binding site" evidence="20">
    <location>
        <begin position="99"/>
        <end position="100"/>
    </location>
    <ligand>
        <name>UDP-N-acetyl-alpha-D-glucosamine</name>
        <dbReference type="ChEBI" id="CHEBI:57705"/>
    </ligand>
</feature>
<evidence type="ECO:0000256" key="2">
    <source>
        <dbReference type="ARBA" id="ARBA00005166"/>
    </source>
</evidence>
<feature type="binding site" evidence="20">
    <location>
        <position position="124"/>
    </location>
    <ligand>
        <name>Mg(2+)</name>
        <dbReference type="ChEBI" id="CHEBI:18420"/>
    </ligand>
</feature>
<evidence type="ECO:0000256" key="14">
    <source>
        <dbReference type="ARBA" id="ARBA00023268"/>
    </source>
</evidence>
<keyword evidence="8 20" id="KW-0548">Nucleotidyltransferase</keyword>
<dbReference type="CDD" id="cd02540">
    <property type="entry name" value="GT2_GlmU_N_bac"/>
    <property type="match status" value="1"/>
</dbReference>
<evidence type="ECO:0000259" key="21">
    <source>
        <dbReference type="Pfam" id="PF00483"/>
    </source>
</evidence>
<feature type="binding site" evidence="20">
    <location>
        <position position="375"/>
    </location>
    <ligand>
        <name>UDP-N-acetyl-alpha-D-glucosamine</name>
        <dbReference type="ChEBI" id="CHEBI:57705"/>
    </ligand>
</feature>
<dbReference type="Gene3D" id="2.160.10.10">
    <property type="entry name" value="Hexapeptide repeat proteins"/>
    <property type="match status" value="1"/>
</dbReference>
<dbReference type="GO" id="GO:0008360">
    <property type="term" value="P:regulation of cell shape"/>
    <property type="evidence" value="ECO:0007669"/>
    <property type="project" value="UniProtKB-KW"/>
</dbReference>
<feature type="binding site" evidence="20">
    <location>
        <position position="161"/>
    </location>
    <ligand>
        <name>UDP-N-acetyl-alpha-D-glucosamine</name>
        <dbReference type="ChEBI" id="CHEBI:57705"/>
    </ligand>
</feature>
<evidence type="ECO:0000256" key="1">
    <source>
        <dbReference type="ARBA" id="ARBA00004496"/>
    </source>
</evidence>
<dbReference type="InterPro" id="IPR011004">
    <property type="entry name" value="Trimer_LpxA-like_sf"/>
</dbReference>
<feature type="domain" description="Nucleotidyl transferase" evidence="21">
    <location>
        <begin position="18"/>
        <end position="234"/>
    </location>
</feature>
<dbReference type="GO" id="GO:0005737">
    <property type="term" value="C:cytoplasm"/>
    <property type="evidence" value="ECO:0007669"/>
    <property type="project" value="UniProtKB-SubCell"/>
</dbReference>
<dbReference type="Pfam" id="PF00483">
    <property type="entry name" value="NTP_transferase"/>
    <property type="match status" value="1"/>
</dbReference>
<dbReference type="Gene3D" id="3.90.550.10">
    <property type="entry name" value="Spore Coat Polysaccharide Biosynthesis Protein SpsA, Chain A"/>
    <property type="match status" value="1"/>
</dbReference>
<feature type="binding site" evidence="20">
    <location>
        <position position="94"/>
    </location>
    <ligand>
        <name>UDP-N-acetyl-alpha-D-glucosamine</name>
        <dbReference type="ChEBI" id="CHEBI:57705"/>
    </ligand>
</feature>
<evidence type="ECO:0000256" key="5">
    <source>
        <dbReference type="ARBA" id="ARBA00007947"/>
    </source>
</evidence>
<dbReference type="CDD" id="cd03353">
    <property type="entry name" value="LbH_GlmU_C"/>
    <property type="match status" value="1"/>
</dbReference>
<keyword evidence="9 20" id="KW-0479">Metal-binding</keyword>
<organism evidence="22 23">
    <name type="scientific">Bradymonas sediminis</name>
    <dbReference type="NCBI Taxonomy" id="1548548"/>
    <lineage>
        <taxon>Bacteria</taxon>
        <taxon>Deltaproteobacteria</taxon>
        <taxon>Bradymonadales</taxon>
        <taxon>Bradymonadaceae</taxon>
        <taxon>Bradymonas</taxon>
    </lineage>
</organism>
<feature type="binding site" evidence="20">
    <location>
        <begin position="122"/>
        <end position="124"/>
    </location>
    <ligand>
        <name>UDP-N-acetyl-alpha-D-glucosamine</name>
        <dbReference type="ChEBI" id="CHEBI:57705"/>
    </ligand>
</feature>
<keyword evidence="11 20" id="KW-0460">Magnesium</keyword>
<comment type="catalytic activity">
    <reaction evidence="18 20">
        <text>N-acetyl-alpha-D-glucosamine 1-phosphate + UTP + H(+) = UDP-N-acetyl-alpha-D-glucosamine + diphosphate</text>
        <dbReference type="Rhea" id="RHEA:13509"/>
        <dbReference type="ChEBI" id="CHEBI:15378"/>
        <dbReference type="ChEBI" id="CHEBI:33019"/>
        <dbReference type="ChEBI" id="CHEBI:46398"/>
        <dbReference type="ChEBI" id="CHEBI:57705"/>
        <dbReference type="ChEBI" id="CHEBI:57776"/>
        <dbReference type="EC" id="2.7.7.23"/>
    </reaction>
</comment>
<evidence type="ECO:0000256" key="20">
    <source>
        <dbReference type="HAMAP-Rule" id="MF_01631"/>
    </source>
</evidence>
<dbReference type="PANTHER" id="PTHR43584">
    <property type="entry name" value="NUCLEOTIDYL TRANSFERASE"/>
    <property type="match status" value="1"/>
</dbReference>
<comment type="pathway">
    <text evidence="20">Bacterial outer membrane biogenesis; LPS lipid A biosynthesis.</text>
</comment>
<comment type="caution">
    <text evidence="20">Lacks conserved residue(s) required for the propagation of feature annotation.</text>
</comment>
<comment type="similarity">
    <text evidence="4 20">In the C-terminal section; belongs to the transferase hexapeptide repeat family.</text>
</comment>
<evidence type="ECO:0000256" key="16">
    <source>
        <dbReference type="ARBA" id="ARBA00023316"/>
    </source>
</evidence>
<name>A0A2Z4FNW0_9DELT</name>
<proteinExistence type="inferred from homology"/>
<keyword evidence="6 20" id="KW-0963">Cytoplasm</keyword>
<keyword evidence="13 20" id="KW-0573">Peptidoglycan synthesis</keyword>
<feature type="binding site" evidence="20">
    <location>
        <position position="447"/>
    </location>
    <ligand>
        <name>acetyl-CoA</name>
        <dbReference type="ChEBI" id="CHEBI:57288"/>
    </ligand>
</feature>
<evidence type="ECO:0000256" key="6">
    <source>
        <dbReference type="ARBA" id="ARBA00022490"/>
    </source>
</evidence>
<keyword evidence="16 20" id="KW-0961">Cell wall biogenesis/degradation</keyword>
<evidence type="ECO:0000256" key="13">
    <source>
        <dbReference type="ARBA" id="ARBA00022984"/>
    </source>
</evidence>
<dbReference type="AlphaFoldDB" id="A0A2Z4FNW0"/>
<comment type="catalytic activity">
    <reaction evidence="17 20">
        <text>alpha-D-glucosamine 1-phosphate + acetyl-CoA = N-acetyl-alpha-D-glucosamine 1-phosphate + CoA + H(+)</text>
        <dbReference type="Rhea" id="RHEA:13725"/>
        <dbReference type="ChEBI" id="CHEBI:15378"/>
        <dbReference type="ChEBI" id="CHEBI:57287"/>
        <dbReference type="ChEBI" id="CHEBI:57288"/>
        <dbReference type="ChEBI" id="CHEBI:57776"/>
        <dbReference type="ChEBI" id="CHEBI:58516"/>
        <dbReference type="EC" id="2.3.1.157"/>
    </reaction>
</comment>
<dbReference type="PANTHER" id="PTHR43584:SF3">
    <property type="entry name" value="BIFUNCTIONAL PROTEIN GLMU"/>
    <property type="match status" value="1"/>
</dbReference>
<evidence type="ECO:0000256" key="12">
    <source>
        <dbReference type="ARBA" id="ARBA00022960"/>
    </source>
</evidence>
<feature type="binding site" evidence="20">
    <location>
        <position position="404"/>
    </location>
    <ligand>
        <name>acetyl-CoA</name>
        <dbReference type="ChEBI" id="CHEBI:57288"/>
    </ligand>
</feature>
<comment type="subunit">
    <text evidence="20">Homotrimer.</text>
</comment>
<evidence type="ECO:0000313" key="23">
    <source>
        <dbReference type="Proteomes" id="UP000249799"/>
    </source>
</evidence>
<dbReference type="InterPro" id="IPR005882">
    <property type="entry name" value="Bifunctional_GlmU"/>
</dbReference>
<evidence type="ECO:0000256" key="4">
    <source>
        <dbReference type="ARBA" id="ARBA00007707"/>
    </source>
</evidence>
<keyword evidence="10 20" id="KW-0677">Repeat</keyword>
<dbReference type="GO" id="GO:0000902">
    <property type="term" value="P:cell morphogenesis"/>
    <property type="evidence" value="ECO:0007669"/>
    <property type="project" value="UniProtKB-UniRule"/>
</dbReference>
<dbReference type="InterPro" id="IPR050065">
    <property type="entry name" value="GlmU-like"/>
</dbReference>
<dbReference type="OrthoDB" id="9775031at2"/>
<evidence type="ECO:0000256" key="10">
    <source>
        <dbReference type="ARBA" id="ARBA00022737"/>
    </source>
</evidence>
<dbReference type="GO" id="GO:0016020">
    <property type="term" value="C:membrane"/>
    <property type="evidence" value="ECO:0007669"/>
    <property type="project" value="GOC"/>
</dbReference>
<keyword evidence="12 20" id="KW-0133">Cell shape</keyword>
<feature type="binding site" evidence="20">
    <location>
        <position position="251"/>
    </location>
    <ligand>
        <name>Mg(2+)</name>
        <dbReference type="ChEBI" id="CHEBI:18420"/>
    </ligand>
</feature>
<reference evidence="22 23" key="1">
    <citation type="submission" date="2018-06" db="EMBL/GenBank/DDBJ databases">
        <title>Lujinxingia sediminis gen. nov. sp. nov., a new facultative anaerobic member of the class Deltaproteobacteria, and proposal of Lujinxingaceae fam. nov.</title>
        <authorList>
            <person name="Guo L.-Y."/>
            <person name="Li C.-M."/>
            <person name="Wang S."/>
            <person name="Du Z.-J."/>
        </authorList>
    </citation>
    <scope>NUCLEOTIDE SEQUENCE [LARGE SCALE GENOMIC DNA]</scope>
    <source>
        <strain evidence="22 23">FA350</strain>
    </source>
</reference>
<feature type="region of interest" description="Pyrophosphorylase" evidence="20">
    <location>
        <begin position="1"/>
        <end position="253"/>
    </location>
</feature>
<dbReference type="GO" id="GO:0071555">
    <property type="term" value="P:cell wall organization"/>
    <property type="evidence" value="ECO:0007669"/>
    <property type="project" value="UniProtKB-KW"/>
</dbReference>
<feature type="region of interest" description="N-acetyltransferase" evidence="20">
    <location>
        <begin position="275"/>
        <end position="483"/>
    </location>
</feature>
<dbReference type="UniPathway" id="UPA00113">
    <property type="reaction ID" value="UER00532"/>
</dbReference>
<dbReference type="RefSeq" id="WP_111336293.1">
    <property type="nucleotide sequence ID" value="NZ_CP030032.1"/>
</dbReference>
<dbReference type="InterPro" id="IPR018357">
    <property type="entry name" value="Hexapep_transf_CS"/>
</dbReference>
<keyword evidence="23" id="KW-1185">Reference proteome</keyword>
<comment type="pathway">
    <text evidence="2 20">Nucleotide-sugar biosynthesis; UDP-N-acetyl-alpha-D-glucosamine biosynthesis; N-acetyl-alpha-D-glucosamine 1-phosphate from alpha-D-glucosamine 6-phosphate (route II): step 2/2.</text>
</comment>
<dbReference type="InterPro" id="IPR001451">
    <property type="entry name" value="Hexapep"/>
</dbReference>
<dbReference type="GO" id="GO:0009252">
    <property type="term" value="P:peptidoglycan biosynthetic process"/>
    <property type="evidence" value="ECO:0007669"/>
    <property type="project" value="UniProtKB-UniRule"/>
</dbReference>
<evidence type="ECO:0000256" key="3">
    <source>
        <dbReference type="ARBA" id="ARBA00005208"/>
    </source>
</evidence>